<name>A0A9P1D6M3_9DINO</name>
<dbReference type="PANTHER" id="PTHR43775:SF37">
    <property type="entry name" value="SI:DKEY-61P9.11"/>
    <property type="match status" value="1"/>
</dbReference>
<feature type="domain" description="Ketoreductase (KR)" evidence="4">
    <location>
        <begin position="7"/>
        <end position="42"/>
    </location>
</feature>
<dbReference type="EMBL" id="CAMXCT030003586">
    <property type="protein sequence ID" value="CAL4792555.1"/>
    <property type="molecule type" value="Genomic_DNA"/>
</dbReference>
<dbReference type="InterPro" id="IPR050091">
    <property type="entry name" value="PKS_NRPS_Biosynth_Enz"/>
</dbReference>
<evidence type="ECO:0000313" key="5">
    <source>
        <dbReference type="EMBL" id="CAI4005243.1"/>
    </source>
</evidence>
<dbReference type="Pfam" id="PF08659">
    <property type="entry name" value="KR"/>
    <property type="match status" value="1"/>
</dbReference>
<comment type="caution">
    <text evidence="5">The sequence shown here is derived from an EMBL/GenBank/DDBJ whole genome shotgun (WGS) entry which is preliminary data.</text>
</comment>
<protein>
    <submittedName>
        <fullName evidence="7">6-deoxyerythronolide-B synthase EryA1, modules 1 and 2 (DEBS 1) (6-deoxyerythronolide B synthase I ) (Erythronolide synthase) (ORF C)</fullName>
    </submittedName>
</protein>
<dbReference type="Gene3D" id="3.40.50.720">
    <property type="entry name" value="NAD(P)-binding Rossmann-like Domain"/>
    <property type="match status" value="1"/>
</dbReference>
<reference evidence="5" key="1">
    <citation type="submission" date="2022-10" db="EMBL/GenBank/DDBJ databases">
        <authorList>
            <person name="Chen Y."/>
            <person name="Dougan E. K."/>
            <person name="Chan C."/>
            <person name="Rhodes N."/>
            <person name="Thang M."/>
        </authorList>
    </citation>
    <scope>NUCLEOTIDE SEQUENCE</scope>
</reference>
<evidence type="ECO:0000313" key="7">
    <source>
        <dbReference type="EMBL" id="CAL4792555.1"/>
    </source>
</evidence>
<organism evidence="5">
    <name type="scientific">Cladocopium goreaui</name>
    <dbReference type="NCBI Taxonomy" id="2562237"/>
    <lineage>
        <taxon>Eukaryota</taxon>
        <taxon>Sar</taxon>
        <taxon>Alveolata</taxon>
        <taxon>Dinophyceae</taxon>
        <taxon>Suessiales</taxon>
        <taxon>Symbiodiniaceae</taxon>
        <taxon>Cladocopium</taxon>
    </lineage>
</organism>
<feature type="compositionally biased region" description="Low complexity" evidence="3">
    <location>
        <begin position="90"/>
        <end position="104"/>
    </location>
</feature>
<dbReference type="OrthoDB" id="329835at2759"/>
<evidence type="ECO:0000256" key="1">
    <source>
        <dbReference type="ARBA" id="ARBA00022450"/>
    </source>
</evidence>
<evidence type="ECO:0000259" key="4">
    <source>
        <dbReference type="Pfam" id="PF08659"/>
    </source>
</evidence>
<proteinExistence type="predicted"/>
<feature type="region of interest" description="Disordered" evidence="3">
    <location>
        <begin position="88"/>
        <end position="109"/>
    </location>
</feature>
<keyword evidence="2" id="KW-0597">Phosphoprotein</keyword>
<dbReference type="InterPro" id="IPR013968">
    <property type="entry name" value="PKS_KR"/>
</dbReference>
<accession>A0A9P1D6M3</accession>
<dbReference type="PANTHER" id="PTHR43775">
    <property type="entry name" value="FATTY ACID SYNTHASE"/>
    <property type="match status" value="1"/>
</dbReference>
<dbReference type="AlphaFoldDB" id="A0A9P1D6M3"/>
<dbReference type="GO" id="GO:0004312">
    <property type="term" value="F:fatty acid synthase activity"/>
    <property type="evidence" value="ECO:0007669"/>
    <property type="project" value="TreeGrafter"/>
</dbReference>
<dbReference type="Proteomes" id="UP001152797">
    <property type="component" value="Unassembled WGS sequence"/>
</dbReference>
<reference evidence="6" key="2">
    <citation type="submission" date="2024-04" db="EMBL/GenBank/DDBJ databases">
        <authorList>
            <person name="Chen Y."/>
            <person name="Shah S."/>
            <person name="Dougan E. K."/>
            <person name="Thang M."/>
            <person name="Chan C."/>
        </authorList>
    </citation>
    <scope>NUCLEOTIDE SEQUENCE [LARGE SCALE GENOMIC DNA]</scope>
</reference>
<evidence type="ECO:0000256" key="3">
    <source>
        <dbReference type="SAM" id="MobiDB-lite"/>
    </source>
</evidence>
<keyword evidence="8" id="KW-1185">Reference proteome</keyword>
<dbReference type="EMBL" id="CAMXCT010003586">
    <property type="protein sequence ID" value="CAI4005243.1"/>
    <property type="molecule type" value="Genomic_DNA"/>
</dbReference>
<dbReference type="GO" id="GO:0006633">
    <property type="term" value="P:fatty acid biosynthetic process"/>
    <property type="evidence" value="ECO:0007669"/>
    <property type="project" value="TreeGrafter"/>
</dbReference>
<evidence type="ECO:0000313" key="8">
    <source>
        <dbReference type="Proteomes" id="UP001152797"/>
    </source>
</evidence>
<dbReference type="EMBL" id="CAMXCT020003586">
    <property type="protein sequence ID" value="CAL1158618.1"/>
    <property type="molecule type" value="Genomic_DNA"/>
</dbReference>
<evidence type="ECO:0000313" key="6">
    <source>
        <dbReference type="EMBL" id="CAL1158618.1"/>
    </source>
</evidence>
<keyword evidence="1" id="KW-0596">Phosphopantetheine</keyword>
<sequence>MGFCLCRQGNYAAANSFLDSFATHRQAKGLPALSLQWGPWAEIGMAARSGVGGPGFWAPKICPADALQVRLAQEDAIHAAQLVELQEPLGSSRPGSVRSSPGQSCHKSPTESCQLRRCAQGCFC</sequence>
<gene>
    <name evidence="5" type="ORF">C1SCF055_LOCUS30984</name>
</gene>
<evidence type="ECO:0000256" key="2">
    <source>
        <dbReference type="ARBA" id="ARBA00022553"/>
    </source>
</evidence>